<evidence type="ECO:0000256" key="1">
    <source>
        <dbReference type="SAM" id="MobiDB-lite"/>
    </source>
</evidence>
<evidence type="ECO:0000256" key="2">
    <source>
        <dbReference type="SAM" id="SignalP"/>
    </source>
</evidence>
<reference evidence="3" key="1">
    <citation type="submission" date="2022-01" db="EMBL/GenBank/DDBJ databases">
        <authorList>
            <person name="King R."/>
        </authorList>
    </citation>
    <scope>NUCLEOTIDE SEQUENCE</scope>
</reference>
<accession>A0A9N9RW09</accession>
<reference evidence="3" key="2">
    <citation type="submission" date="2022-10" db="EMBL/GenBank/DDBJ databases">
        <authorList>
            <consortium name="ENA_rothamsted_submissions"/>
            <consortium name="culmorum"/>
            <person name="King R."/>
        </authorList>
    </citation>
    <scope>NUCLEOTIDE SEQUENCE</scope>
</reference>
<proteinExistence type="predicted"/>
<evidence type="ECO:0000313" key="3">
    <source>
        <dbReference type="EMBL" id="CAG9805994.1"/>
    </source>
</evidence>
<evidence type="ECO:0000313" key="4">
    <source>
        <dbReference type="Proteomes" id="UP001153620"/>
    </source>
</evidence>
<keyword evidence="4" id="KW-1185">Reference proteome</keyword>
<organism evidence="3 4">
    <name type="scientific">Chironomus riparius</name>
    <dbReference type="NCBI Taxonomy" id="315576"/>
    <lineage>
        <taxon>Eukaryota</taxon>
        <taxon>Metazoa</taxon>
        <taxon>Ecdysozoa</taxon>
        <taxon>Arthropoda</taxon>
        <taxon>Hexapoda</taxon>
        <taxon>Insecta</taxon>
        <taxon>Pterygota</taxon>
        <taxon>Neoptera</taxon>
        <taxon>Endopterygota</taxon>
        <taxon>Diptera</taxon>
        <taxon>Nematocera</taxon>
        <taxon>Chironomoidea</taxon>
        <taxon>Chironomidae</taxon>
        <taxon>Chironominae</taxon>
        <taxon>Chironomus</taxon>
    </lineage>
</organism>
<sequence length="113" mass="12251">MRKIWCFILLSLLYGMQLTASTDNDSSNEIDYIDSTDVTNSTDKSLKCVGWGTGGIPSVPSADIPTEPLQANPNMPSKLRQRNSRQRSNAYRRATVAPKTSTGSSPTNSVPAT</sequence>
<dbReference type="AlphaFoldDB" id="A0A9N9RW09"/>
<gene>
    <name evidence="3" type="ORF">CHIRRI_LOCUS8860</name>
</gene>
<dbReference type="EMBL" id="OU895878">
    <property type="protein sequence ID" value="CAG9805994.1"/>
    <property type="molecule type" value="Genomic_DNA"/>
</dbReference>
<name>A0A9N9RW09_9DIPT</name>
<feature type="region of interest" description="Disordered" evidence="1">
    <location>
        <begin position="57"/>
        <end position="113"/>
    </location>
</feature>
<protein>
    <recommendedName>
        <fullName evidence="5">Secreted protein</fullName>
    </recommendedName>
</protein>
<keyword evidence="2" id="KW-0732">Signal</keyword>
<dbReference type="Proteomes" id="UP001153620">
    <property type="component" value="Chromosome 2"/>
</dbReference>
<evidence type="ECO:0008006" key="5">
    <source>
        <dbReference type="Google" id="ProtNLM"/>
    </source>
</evidence>
<feature type="signal peptide" evidence="2">
    <location>
        <begin position="1"/>
        <end position="21"/>
    </location>
</feature>
<feature type="chain" id="PRO_5040258178" description="Secreted protein" evidence="2">
    <location>
        <begin position="22"/>
        <end position="113"/>
    </location>
</feature>
<feature type="compositionally biased region" description="Polar residues" evidence="1">
    <location>
        <begin position="98"/>
        <end position="113"/>
    </location>
</feature>